<dbReference type="SUPFAM" id="SSF48576">
    <property type="entry name" value="Terpenoid synthases"/>
    <property type="match status" value="1"/>
</dbReference>
<dbReference type="EMBL" id="JBBPBN010000030">
    <property type="protein sequence ID" value="KAK9005290.1"/>
    <property type="molecule type" value="Genomic_DNA"/>
</dbReference>
<dbReference type="CDD" id="cd00684">
    <property type="entry name" value="Terpene_cyclase_plant_C1"/>
    <property type="match status" value="1"/>
</dbReference>
<dbReference type="Gene3D" id="1.50.10.130">
    <property type="entry name" value="Terpene synthase, N-terminal domain"/>
    <property type="match status" value="1"/>
</dbReference>
<dbReference type="InterPro" id="IPR034741">
    <property type="entry name" value="Terpene_cyclase-like_1_C"/>
</dbReference>
<organism evidence="5 6">
    <name type="scientific">Hibiscus sabdariffa</name>
    <name type="common">roselle</name>
    <dbReference type="NCBI Taxonomy" id="183260"/>
    <lineage>
        <taxon>Eukaryota</taxon>
        <taxon>Viridiplantae</taxon>
        <taxon>Streptophyta</taxon>
        <taxon>Embryophyta</taxon>
        <taxon>Tracheophyta</taxon>
        <taxon>Spermatophyta</taxon>
        <taxon>Magnoliopsida</taxon>
        <taxon>eudicotyledons</taxon>
        <taxon>Gunneridae</taxon>
        <taxon>Pentapetalae</taxon>
        <taxon>rosids</taxon>
        <taxon>malvids</taxon>
        <taxon>Malvales</taxon>
        <taxon>Malvaceae</taxon>
        <taxon>Malvoideae</taxon>
        <taxon>Hibiscus</taxon>
    </lineage>
</organism>
<feature type="domain" description="Terpene synthase metal-binding" evidence="4">
    <location>
        <begin position="262"/>
        <end position="506"/>
    </location>
</feature>
<evidence type="ECO:0000313" key="6">
    <source>
        <dbReference type="Proteomes" id="UP001396334"/>
    </source>
</evidence>
<dbReference type="InterPro" id="IPR008949">
    <property type="entry name" value="Isoprenoid_synthase_dom_sf"/>
</dbReference>
<dbReference type="PANTHER" id="PTHR31225">
    <property type="entry name" value="OS04G0344100 PROTEIN-RELATED"/>
    <property type="match status" value="1"/>
</dbReference>
<comment type="caution">
    <text evidence="5">The sequence shown here is derived from an EMBL/GenBank/DDBJ whole genome shotgun (WGS) entry which is preliminary data.</text>
</comment>
<dbReference type="InterPro" id="IPR008930">
    <property type="entry name" value="Terpenoid_cyclase/PrenylTrfase"/>
</dbReference>
<reference evidence="5 6" key="1">
    <citation type="journal article" date="2024" name="G3 (Bethesda)">
        <title>Genome assembly of Hibiscus sabdariffa L. provides insights into metabolisms of medicinal natural products.</title>
        <authorList>
            <person name="Kim T."/>
        </authorList>
    </citation>
    <scope>NUCLEOTIDE SEQUENCE [LARGE SCALE GENOMIC DNA]</scope>
    <source>
        <strain evidence="5">TK-2024</strain>
        <tissue evidence="5">Old leaves</tissue>
    </source>
</reference>
<dbReference type="InterPro" id="IPR036965">
    <property type="entry name" value="Terpene_synth_N_sf"/>
</dbReference>
<protein>
    <recommendedName>
        <fullName evidence="7">(+)-delta-cadinene synthase</fullName>
    </recommendedName>
</protein>
<sequence>MQSTGDKNTERRSAGYLPTIWDCELLKSFTTPYSVRLLMSYGVESHGNRLEELKQGAREFLVSLKDARRQLDLINTIQRLGVAYLFENEIHDILSKLIHFNIPTDLHTVAMHFRILRQNGLFISTDVFDKFMDRDGKFMDNLGEDVKGLLSLYEASFLGMPEEHVLDEAQNFSAKHLLVLREKMGTRIGEQIRQSMEYPQHWRMEWAEARDFIAIYQNQRDDDDDDDDDKMSSVLLELAKLNHNILQSIYLKELQELVEWWKDLNIKERLPSVRDRLAEVYFWAMGSTPPGPQFSKCRRNLAKYGSLVTPLDDIFDTYGSLDELEKYMDAVNSRWDLKAVEELPEYMKFFYEAMYNHVTEMVQDALIDNGIDILPYLKEQWQQYVGAYLKEAQWMHRAYNPNAEEYLENAWLSVGIVTTMVYAIFGVTGRCIDQYLSEFVENWSHSDLVCLPAYFARFLDDLKTTKDEMERGESMNFIHFYMLEKGVSEEETRDHVKVLMKDLWKKLNKAMIKDSVRAPVIVKVVVRVMRCCHRIYHYGDFFGTQSKQNQECVKSVLEPIPMDQF</sequence>
<gene>
    <name evidence="5" type="ORF">V6N11_042733</name>
</gene>
<evidence type="ECO:0000259" key="4">
    <source>
        <dbReference type="Pfam" id="PF03936"/>
    </source>
</evidence>
<keyword evidence="2" id="KW-0460">Magnesium</keyword>
<evidence type="ECO:0000256" key="2">
    <source>
        <dbReference type="ARBA" id="ARBA00022842"/>
    </source>
</evidence>
<dbReference type="PANTHER" id="PTHR31225:SF218">
    <property type="entry name" value="GERANIOL SYNTHASE, CHLOROPLASTIC-LIKE"/>
    <property type="match status" value="1"/>
</dbReference>
<evidence type="ECO:0000259" key="3">
    <source>
        <dbReference type="Pfam" id="PF01397"/>
    </source>
</evidence>
<evidence type="ECO:0000256" key="1">
    <source>
        <dbReference type="ARBA" id="ARBA00022723"/>
    </source>
</evidence>
<dbReference type="InterPro" id="IPR050148">
    <property type="entry name" value="Terpene_synthase-like"/>
</dbReference>
<dbReference type="SFLD" id="SFLDG01019">
    <property type="entry name" value="Terpene_Cyclase_Like_1_C_Termi"/>
    <property type="match status" value="1"/>
</dbReference>
<dbReference type="SFLD" id="SFLDS00005">
    <property type="entry name" value="Isoprenoid_Synthase_Type_I"/>
    <property type="match status" value="1"/>
</dbReference>
<dbReference type="InterPro" id="IPR044814">
    <property type="entry name" value="Terpene_cyclase_plant_C1"/>
</dbReference>
<keyword evidence="1" id="KW-0479">Metal-binding</keyword>
<proteinExistence type="predicted"/>
<dbReference type="InterPro" id="IPR005630">
    <property type="entry name" value="Terpene_synthase_metal-bd"/>
</dbReference>
<keyword evidence="6" id="KW-1185">Reference proteome</keyword>
<accession>A0ABR2QX88</accession>
<evidence type="ECO:0008006" key="7">
    <source>
        <dbReference type="Google" id="ProtNLM"/>
    </source>
</evidence>
<dbReference type="SUPFAM" id="SSF48239">
    <property type="entry name" value="Terpenoid cyclases/Protein prenyltransferases"/>
    <property type="match status" value="1"/>
</dbReference>
<evidence type="ECO:0000313" key="5">
    <source>
        <dbReference type="EMBL" id="KAK9005290.1"/>
    </source>
</evidence>
<dbReference type="Gene3D" id="1.10.600.10">
    <property type="entry name" value="Farnesyl Diphosphate Synthase"/>
    <property type="match status" value="1"/>
</dbReference>
<dbReference type="InterPro" id="IPR001906">
    <property type="entry name" value="Terpene_synth_N"/>
</dbReference>
<name>A0ABR2QX88_9ROSI</name>
<dbReference type="Pfam" id="PF01397">
    <property type="entry name" value="Terpene_synth"/>
    <property type="match status" value="1"/>
</dbReference>
<feature type="domain" description="Terpene synthase N-terminal" evidence="3">
    <location>
        <begin position="21"/>
        <end position="194"/>
    </location>
</feature>
<dbReference type="Pfam" id="PF03936">
    <property type="entry name" value="Terpene_synth_C"/>
    <property type="match status" value="1"/>
</dbReference>
<dbReference type="Proteomes" id="UP001396334">
    <property type="component" value="Unassembled WGS sequence"/>
</dbReference>